<dbReference type="SUPFAM" id="SSF48498">
    <property type="entry name" value="Tetracyclin repressor-like, C-terminal domain"/>
    <property type="match status" value="1"/>
</dbReference>
<dbReference type="InterPro" id="IPR001647">
    <property type="entry name" value="HTH_TetR"/>
</dbReference>
<keyword evidence="2 4" id="KW-0238">DNA-binding</keyword>
<evidence type="ECO:0000313" key="7">
    <source>
        <dbReference type="Proteomes" id="UP000216752"/>
    </source>
</evidence>
<dbReference type="Gene3D" id="1.10.357.10">
    <property type="entry name" value="Tetracycline Repressor, domain 2"/>
    <property type="match status" value="1"/>
</dbReference>
<dbReference type="InterPro" id="IPR009057">
    <property type="entry name" value="Homeodomain-like_sf"/>
</dbReference>
<dbReference type="PANTHER" id="PTHR47506:SF1">
    <property type="entry name" value="HTH-TYPE TRANSCRIPTIONAL REGULATOR YJDC"/>
    <property type="match status" value="1"/>
</dbReference>
<dbReference type="PRINTS" id="PR00455">
    <property type="entry name" value="HTHTETR"/>
</dbReference>
<dbReference type="PROSITE" id="PS01081">
    <property type="entry name" value="HTH_TETR_1"/>
    <property type="match status" value="1"/>
</dbReference>
<evidence type="ECO:0000313" key="6">
    <source>
        <dbReference type="EMBL" id="XFO69119.1"/>
    </source>
</evidence>
<name>A0ABZ3IUL9_9FIRM</name>
<feature type="DNA-binding region" description="H-T-H motif" evidence="4">
    <location>
        <begin position="23"/>
        <end position="42"/>
    </location>
</feature>
<keyword evidence="3" id="KW-0804">Transcription</keyword>
<dbReference type="InterPro" id="IPR036271">
    <property type="entry name" value="Tet_transcr_reg_TetR-rel_C_sf"/>
</dbReference>
<sequence length="193" mass="21749">MTKENIIIAALRLFVTRGYKSVSLIDVAKEVSITKGGIYHYFSSKDALLQVGMHYLLDRLEAKYTELLSAKNSIREVLNALLVEKTLERYAKDLLGVEGDCRVDCVHFVIEIMSKFPDIQERMEQGRLVVCAAFAKKIEAAMEQGELKRGLDSYAVAAIIMATANGQLSLGRCFQSLEMRNRILENVWLLLTI</sequence>
<evidence type="ECO:0000256" key="1">
    <source>
        <dbReference type="ARBA" id="ARBA00023015"/>
    </source>
</evidence>
<keyword evidence="7" id="KW-1185">Reference proteome</keyword>
<dbReference type="SUPFAM" id="SSF46689">
    <property type="entry name" value="Homeodomain-like"/>
    <property type="match status" value="1"/>
</dbReference>
<evidence type="ECO:0000256" key="3">
    <source>
        <dbReference type="ARBA" id="ARBA00023163"/>
    </source>
</evidence>
<evidence type="ECO:0000256" key="2">
    <source>
        <dbReference type="ARBA" id="ARBA00023125"/>
    </source>
</evidence>
<dbReference type="Proteomes" id="UP000216752">
    <property type="component" value="Chromosome"/>
</dbReference>
<feature type="domain" description="HTH tetR-type" evidence="5">
    <location>
        <begin position="1"/>
        <end position="60"/>
    </location>
</feature>
<dbReference type="InterPro" id="IPR023772">
    <property type="entry name" value="DNA-bd_HTH_TetR-type_CS"/>
</dbReference>
<dbReference type="Pfam" id="PF00440">
    <property type="entry name" value="TetR_N"/>
    <property type="match status" value="1"/>
</dbReference>
<proteinExistence type="predicted"/>
<gene>
    <name evidence="6" type="primary">betI_5</name>
    <name evidence="6" type="ORF">SPSIL_053490</name>
</gene>
<keyword evidence="1" id="KW-0805">Transcription regulation</keyword>
<reference evidence="6" key="1">
    <citation type="submission" date="2024-05" db="EMBL/GenBank/DDBJ databases">
        <title>Isolation and characterization of Sporomusa carbonis sp. nov., a carboxydotrophic hydrogenogen in the genus of Sporomusa isolated from a charcoal burning pile.</title>
        <authorList>
            <person name="Boeer T."/>
            <person name="Rosenbaum F."/>
            <person name="Eysell L."/>
            <person name="Mueller V."/>
            <person name="Daniel R."/>
            <person name="Poehlein A."/>
        </authorList>
    </citation>
    <scope>NUCLEOTIDE SEQUENCE [LARGE SCALE GENOMIC DNA]</scope>
    <source>
        <strain evidence="6">DSM 10669</strain>
    </source>
</reference>
<dbReference type="PANTHER" id="PTHR47506">
    <property type="entry name" value="TRANSCRIPTIONAL REGULATORY PROTEIN"/>
    <property type="match status" value="1"/>
</dbReference>
<dbReference type="RefSeq" id="WP_094604426.1">
    <property type="nucleotide sequence ID" value="NZ_CP155573.1"/>
</dbReference>
<protein>
    <submittedName>
        <fullName evidence="6">HTH-type transcriptional regulator BetI</fullName>
    </submittedName>
</protein>
<dbReference type="EMBL" id="CP155573">
    <property type="protein sequence ID" value="XFO69119.1"/>
    <property type="molecule type" value="Genomic_DNA"/>
</dbReference>
<dbReference type="PROSITE" id="PS50977">
    <property type="entry name" value="HTH_TETR_2"/>
    <property type="match status" value="1"/>
</dbReference>
<accession>A0ABZ3IUL9</accession>
<organism evidence="6 7">
    <name type="scientific">Sporomusa silvacetica DSM 10669</name>
    <dbReference type="NCBI Taxonomy" id="1123289"/>
    <lineage>
        <taxon>Bacteria</taxon>
        <taxon>Bacillati</taxon>
        <taxon>Bacillota</taxon>
        <taxon>Negativicutes</taxon>
        <taxon>Selenomonadales</taxon>
        <taxon>Sporomusaceae</taxon>
        <taxon>Sporomusa</taxon>
    </lineage>
</organism>
<evidence type="ECO:0000259" key="5">
    <source>
        <dbReference type="PROSITE" id="PS50977"/>
    </source>
</evidence>
<evidence type="ECO:0000256" key="4">
    <source>
        <dbReference type="PROSITE-ProRule" id="PRU00335"/>
    </source>
</evidence>